<comment type="caution">
    <text evidence="2">The sequence shown here is derived from an EMBL/GenBank/DDBJ whole genome shotgun (WGS) entry which is preliminary data.</text>
</comment>
<dbReference type="OrthoDB" id="18412at2759"/>
<keyword evidence="3" id="KW-1185">Reference proteome</keyword>
<name>A0A427YWW7_9TREE</name>
<dbReference type="EMBL" id="RSCD01000001">
    <property type="protein sequence ID" value="RSH95597.1"/>
    <property type="molecule type" value="Genomic_DNA"/>
</dbReference>
<protein>
    <submittedName>
        <fullName evidence="2">Uncharacterized protein</fullName>
    </submittedName>
</protein>
<dbReference type="STRING" id="1890683.A0A427YWW7"/>
<sequence length="253" mass="26769">MSTESCIAQPEAGPSAGLAGPSNVSKHLPVTNTGSSDLMDDISGARTDVESSGETKAAADQTPLRPLTSVSWPPEPDASIFTDPMRKEDPKPLRHEELLRIATSPQLRHLLATPTLPHILRIIDALPTPFARSSALSRCLEIDNTSLSKPGGGSFLSQRDSPPPLDTLLSALAGDPDGNGGGGRGTEKARDGDGWWLGREGSQEGRVWIGEEERNLMRLWAGTVCGAIDGGQGDDVGWGSGALGWEMWGERDV</sequence>
<feature type="compositionally biased region" description="Polar residues" evidence="1">
    <location>
        <begin position="22"/>
        <end position="36"/>
    </location>
</feature>
<dbReference type="Proteomes" id="UP000279259">
    <property type="component" value="Unassembled WGS sequence"/>
</dbReference>
<evidence type="ECO:0000313" key="2">
    <source>
        <dbReference type="EMBL" id="RSH95597.1"/>
    </source>
</evidence>
<evidence type="ECO:0000256" key="1">
    <source>
        <dbReference type="SAM" id="MobiDB-lite"/>
    </source>
</evidence>
<feature type="region of interest" description="Disordered" evidence="1">
    <location>
        <begin position="172"/>
        <end position="196"/>
    </location>
</feature>
<reference evidence="2 3" key="1">
    <citation type="submission" date="2018-11" db="EMBL/GenBank/DDBJ databases">
        <title>Genome sequence of Saitozyma podzolica DSM 27192.</title>
        <authorList>
            <person name="Aliyu H."/>
            <person name="Gorte O."/>
            <person name="Ochsenreither K."/>
        </authorList>
    </citation>
    <scope>NUCLEOTIDE SEQUENCE [LARGE SCALE GENOMIC DNA]</scope>
    <source>
        <strain evidence="2 3">DSM 27192</strain>
    </source>
</reference>
<gene>
    <name evidence="2" type="ORF">EHS25_000689</name>
</gene>
<feature type="region of interest" description="Disordered" evidence="1">
    <location>
        <begin position="1"/>
        <end position="89"/>
    </location>
</feature>
<dbReference type="AlphaFoldDB" id="A0A427YWW7"/>
<organism evidence="2 3">
    <name type="scientific">Saitozyma podzolica</name>
    <dbReference type="NCBI Taxonomy" id="1890683"/>
    <lineage>
        <taxon>Eukaryota</taxon>
        <taxon>Fungi</taxon>
        <taxon>Dikarya</taxon>
        <taxon>Basidiomycota</taxon>
        <taxon>Agaricomycotina</taxon>
        <taxon>Tremellomycetes</taxon>
        <taxon>Tremellales</taxon>
        <taxon>Trimorphomycetaceae</taxon>
        <taxon>Saitozyma</taxon>
    </lineage>
</organism>
<evidence type="ECO:0000313" key="3">
    <source>
        <dbReference type="Proteomes" id="UP000279259"/>
    </source>
</evidence>
<proteinExistence type="predicted"/>
<accession>A0A427YWW7</accession>